<comment type="subcellular location">
    <subcellularLocation>
        <location evidence="1">Cytoplasm</location>
    </subcellularLocation>
</comment>
<organism evidence="10 11">
    <name type="scientific">SAR86 cluster bacterium</name>
    <dbReference type="NCBI Taxonomy" id="2030880"/>
    <lineage>
        <taxon>Bacteria</taxon>
        <taxon>Pseudomonadati</taxon>
        <taxon>Pseudomonadota</taxon>
        <taxon>Gammaproteobacteria</taxon>
        <taxon>SAR86 cluster</taxon>
    </lineage>
</organism>
<dbReference type="EMBL" id="SHBH01000005">
    <property type="protein sequence ID" value="RZO27038.1"/>
    <property type="molecule type" value="Genomic_DNA"/>
</dbReference>
<sequence length="226" mass="25539">MSNSGFTFRRVREELIEALLDLGIKDFRVLDAISQVPRHIFLDEALWSRAYENRSLTIGYKQTISQPYIVAKMTELLIAHTNSRGKIFENVLEIGSGCGYQSAILSFFSEKVDAIERIKPLVHKSQDNMAKLKINNVFFKFGDGYQDWDSSIRYDGILCAASPREYPRDLISILKKDAKLVLPVGGSDQQLNVIKKCENDEVEESLHDEVSFVPMLAGKSDDGNDV</sequence>
<proteinExistence type="inferred from homology"/>
<accession>A0A520N0N4</accession>
<evidence type="ECO:0000256" key="6">
    <source>
        <dbReference type="ARBA" id="ARBA00022603"/>
    </source>
</evidence>
<comment type="caution">
    <text evidence="10">The sequence shown here is derived from an EMBL/GenBank/DDBJ whole genome shotgun (WGS) entry which is preliminary data.</text>
</comment>
<gene>
    <name evidence="10" type="ORF">EVA95_01020</name>
</gene>
<evidence type="ECO:0000256" key="1">
    <source>
        <dbReference type="ARBA" id="ARBA00004496"/>
    </source>
</evidence>
<dbReference type="NCBIfam" id="NF001453">
    <property type="entry name" value="PRK00312.1"/>
    <property type="match status" value="1"/>
</dbReference>
<dbReference type="AlphaFoldDB" id="A0A520N0N4"/>
<dbReference type="NCBIfam" id="TIGR00080">
    <property type="entry name" value="pimt"/>
    <property type="match status" value="1"/>
</dbReference>
<reference evidence="10 11" key="1">
    <citation type="submission" date="2019-02" db="EMBL/GenBank/DDBJ databases">
        <title>Prokaryotic population dynamics and viral predation in marine succession experiment using metagenomics: the confinement effect.</title>
        <authorList>
            <person name="Haro-Moreno J.M."/>
            <person name="Rodriguez-Valera F."/>
            <person name="Lopez-Perez M."/>
        </authorList>
    </citation>
    <scope>NUCLEOTIDE SEQUENCE [LARGE SCALE GENOMIC DNA]</scope>
    <source>
        <strain evidence="10">MED-G162</strain>
    </source>
</reference>
<dbReference type="InterPro" id="IPR000682">
    <property type="entry name" value="PCMT"/>
</dbReference>
<dbReference type="PANTHER" id="PTHR11579:SF0">
    <property type="entry name" value="PROTEIN-L-ISOASPARTATE(D-ASPARTATE) O-METHYLTRANSFERASE"/>
    <property type="match status" value="1"/>
</dbReference>
<protein>
    <recommendedName>
        <fullName evidence="4 9">Protein-L-isoaspartate O-methyltransferase</fullName>
        <ecNumber evidence="3 9">2.1.1.77</ecNumber>
    </recommendedName>
</protein>
<comment type="similarity">
    <text evidence="2">Belongs to the methyltransferase superfamily. L-isoaspartyl/D-aspartyl protein methyltransferase family.</text>
</comment>
<evidence type="ECO:0000313" key="11">
    <source>
        <dbReference type="Proteomes" id="UP000319384"/>
    </source>
</evidence>
<evidence type="ECO:0000256" key="8">
    <source>
        <dbReference type="ARBA" id="ARBA00022691"/>
    </source>
</evidence>
<dbReference type="EC" id="2.1.1.77" evidence="3 9"/>
<evidence type="ECO:0000256" key="4">
    <source>
        <dbReference type="ARBA" id="ARBA00013346"/>
    </source>
</evidence>
<dbReference type="GO" id="GO:0030091">
    <property type="term" value="P:protein repair"/>
    <property type="evidence" value="ECO:0007669"/>
    <property type="project" value="UniProtKB-UniRule"/>
</dbReference>
<dbReference type="Pfam" id="PF01135">
    <property type="entry name" value="PCMT"/>
    <property type="match status" value="1"/>
</dbReference>
<name>A0A520N0N4_9GAMM</name>
<evidence type="ECO:0000256" key="2">
    <source>
        <dbReference type="ARBA" id="ARBA00005369"/>
    </source>
</evidence>
<evidence type="ECO:0000256" key="9">
    <source>
        <dbReference type="NCBIfam" id="TIGR00080"/>
    </source>
</evidence>
<dbReference type="InterPro" id="IPR029063">
    <property type="entry name" value="SAM-dependent_MTases_sf"/>
</dbReference>
<keyword evidence="6 10" id="KW-0489">Methyltransferase</keyword>
<dbReference type="SUPFAM" id="SSF53335">
    <property type="entry name" value="S-adenosyl-L-methionine-dependent methyltransferases"/>
    <property type="match status" value="1"/>
</dbReference>
<dbReference type="CDD" id="cd02440">
    <property type="entry name" value="AdoMet_MTases"/>
    <property type="match status" value="1"/>
</dbReference>
<evidence type="ECO:0000313" key="10">
    <source>
        <dbReference type="EMBL" id="RZO27038.1"/>
    </source>
</evidence>
<evidence type="ECO:0000256" key="5">
    <source>
        <dbReference type="ARBA" id="ARBA00022490"/>
    </source>
</evidence>
<evidence type="ECO:0000256" key="7">
    <source>
        <dbReference type="ARBA" id="ARBA00022679"/>
    </source>
</evidence>
<keyword evidence="7 10" id="KW-0808">Transferase</keyword>
<keyword evidence="8" id="KW-0949">S-adenosyl-L-methionine</keyword>
<dbReference type="GO" id="GO:0004719">
    <property type="term" value="F:protein-L-isoaspartate (D-aspartate) O-methyltransferase activity"/>
    <property type="evidence" value="ECO:0007669"/>
    <property type="project" value="UniProtKB-UniRule"/>
</dbReference>
<dbReference type="Proteomes" id="UP000319384">
    <property type="component" value="Unassembled WGS sequence"/>
</dbReference>
<keyword evidence="5" id="KW-0963">Cytoplasm</keyword>
<dbReference type="PANTHER" id="PTHR11579">
    <property type="entry name" value="PROTEIN-L-ISOASPARTATE O-METHYLTRANSFERASE"/>
    <property type="match status" value="1"/>
</dbReference>
<dbReference type="GO" id="GO:0032259">
    <property type="term" value="P:methylation"/>
    <property type="evidence" value="ECO:0007669"/>
    <property type="project" value="UniProtKB-KW"/>
</dbReference>
<dbReference type="GO" id="GO:0005737">
    <property type="term" value="C:cytoplasm"/>
    <property type="evidence" value="ECO:0007669"/>
    <property type="project" value="UniProtKB-SubCell"/>
</dbReference>
<dbReference type="Gene3D" id="3.40.50.150">
    <property type="entry name" value="Vaccinia Virus protein VP39"/>
    <property type="match status" value="1"/>
</dbReference>
<evidence type="ECO:0000256" key="3">
    <source>
        <dbReference type="ARBA" id="ARBA00011890"/>
    </source>
</evidence>